<gene>
    <name evidence="5" type="ORF">AALO_G00192600</name>
</gene>
<organism evidence="5 6">
    <name type="scientific">Alosa alosa</name>
    <name type="common">allis shad</name>
    <dbReference type="NCBI Taxonomy" id="278164"/>
    <lineage>
        <taxon>Eukaryota</taxon>
        <taxon>Metazoa</taxon>
        <taxon>Chordata</taxon>
        <taxon>Craniata</taxon>
        <taxon>Vertebrata</taxon>
        <taxon>Euteleostomi</taxon>
        <taxon>Actinopterygii</taxon>
        <taxon>Neopterygii</taxon>
        <taxon>Teleostei</taxon>
        <taxon>Clupei</taxon>
        <taxon>Clupeiformes</taxon>
        <taxon>Clupeoidei</taxon>
        <taxon>Clupeidae</taxon>
        <taxon>Alosa</taxon>
    </lineage>
</organism>
<dbReference type="GO" id="GO:0005737">
    <property type="term" value="C:cytoplasm"/>
    <property type="evidence" value="ECO:0007669"/>
    <property type="project" value="UniProtKB-ARBA"/>
</dbReference>
<feature type="compositionally biased region" description="Basic and acidic residues" evidence="3">
    <location>
        <begin position="161"/>
        <end position="175"/>
    </location>
</feature>
<reference evidence="5" key="1">
    <citation type="submission" date="2020-10" db="EMBL/GenBank/DDBJ databases">
        <title>Chromosome-scale genome assembly of the Allis shad, Alosa alosa.</title>
        <authorList>
            <person name="Margot Z."/>
            <person name="Christophe K."/>
            <person name="Cabau C."/>
            <person name="Louis A."/>
            <person name="Berthelot C."/>
            <person name="Parey E."/>
            <person name="Roest Crollius H."/>
            <person name="Montfort J."/>
            <person name="Robinson-Rechavi M."/>
            <person name="Bucao C."/>
            <person name="Bouchez O."/>
            <person name="Gislard M."/>
            <person name="Lluch J."/>
            <person name="Milhes M."/>
            <person name="Lampietro C."/>
            <person name="Lopez Roques C."/>
            <person name="Donnadieu C."/>
            <person name="Braasch I."/>
            <person name="Desvignes T."/>
            <person name="Postlethwait J."/>
            <person name="Bobe J."/>
            <person name="Guiguen Y."/>
        </authorList>
    </citation>
    <scope>NUCLEOTIDE SEQUENCE</scope>
    <source>
        <strain evidence="5">M-15738</strain>
        <tissue evidence="5">Blood</tissue>
    </source>
</reference>
<feature type="region of interest" description="Disordered" evidence="3">
    <location>
        <begin position="263"/>
        <end position="296"/>
    </location>
</feature>
<dbReference type="PANTHER" id="PTHR14098">
    <property type="entry name" value="SH2 DOMAIN CONTAINING PROTEIN"/>
    <property type="match status" value="1"/>
</dbReference>
<dbReference type="AlphaFoldDB" id="A0AAV6G992"/>
<evidence type="ECO:0000313" key="5">
    <source>
        <dbReference type="EMBL" id="KAG5270436.1"/>
    </source>
</evidence>
<accession>A0AAV6G992</accession>
<keyword evidence="1 2" id="KW-0727">SH2 domain</keyword>
<dbReference type="Gene3D" id="3.30.505.10">
    <property type="entry name" value="SH2 domain"/>
    <property type="match status" value="1"/>
</dbReference>
<dbReference type="GO" id="GO:0007169">
    <property type="term" value="P:cell surface receptor protein tyrosine kinase signaling pathway"/>
    <property type="evidence" value="ECO:0007669"/>
    <property type="project" value="TreeGrafter"/>
</dbReference>
<evidence type="ECO:0000256" key="3">
    <source>
        <dbReference type="SAM" id="MobiDB-lite"/>
    </source>
</evidence>
<dbReference type="InterPro" id="IPR051751">
    <property type="entry name" value="Immunoreceptor_sig_adapters"/>
</dbReference>
<proteinExistence type="predicted"/>
<feature type="region of interest" description="Disordered" evidence="3">
    <location>
        <begin position="1"/>
        <end position="107"/>
    </location>
</feature>
<feature type="compositionally biased region" description="Polar residues" evidence="3">
    <location>
        <begin position="19"/>
        <end position="36"/>
    </location>
</feature>
<dbReference type="InterPro" id="IPR036860">
    <property type="entry name" value="SH2_dom_sf"/>
</dbReference>
<keyword evidence="6" id="KW-1185">Reference proteome</keyword>
<dbReference type="Proteomes" id="UP000823561">
    <property type="component" value="Chromosome 14"/>
</dbReference>
<dbReference type="EMBL" id="JADWDJ010000014">
    <property type="protein sequence ID" value="KAG5270436.1"/>
    <property type="molecule type" value="Genomic_DNA"/>
</dbReference>
<feature type="compositionally biased region" description="Acidic residues" evidence="3">
    <location>
        <begin position="89"/>
        <end position="106"/>
    </location>
</feature>
<dbReference type="Pfam" id="PF00017">
    <property type="entry name" value="SH2"/>
    <property type="match status" value="1"/>
</dbReference>
<dbReference type="SMART" id="SM00252">
    <property type="entry name" value="SH2"/>
    <property type="match status" value="1"/>
</dbReference>
<feature type="compositionally biased region" description="Basic and acidic residues" evidence="3">
    <location>
        <begin position="72"/>
        <end position="88"/>
    </location>
</feature>
<protein>
    <recommendedName>
        <fullName evidence="4">SH2 domain-containing protein</fullName>
    </recommendedName>
</protein>
<name>A0AAV6G992_9TELE</name>
<evidence type="ECO:0000313" key="6">
    <source>
        <dbReference type="Proteomes" id="UP000823561"/>
    </source>
</evidence>
<dbReference type="FunFam" id="3.30.505.10:FF:000016">
    <property type="entry name" value="B-cell linker protein isoform 2"/>
    <property type="match status" value="1"/>
</dbReference>
<dbReference type="PANTHER" id="PTHR14098:SF2">
    <property type="entry name" value="CYTOKINE-DEPENDENT HEMATOPOIETIC CELL LINKER"/>
    <property type="match status" value="1"/>
</dbReference>
<feature type="domain" description="SH2" evidence="4">
    <location>
        <begin position="357"/>
        <end position="467"/>
    </location>
</feature>
<comment type="caution">
    <text evidence="5">The sequence shown here is derived from an EMBL/GenBank/DDBJ whole genome shotgun (WGS) entry which is preliminary data.</text>
</comment>
<dbReference type="InterPro" id="IPR000980">
    <property type="entry name" value="SH2"/>
</dbReference>
<dbReference type="SUPFAM" id="SSF55550">
    <property type="entry name" value="SH2 domain"/>
    <property type="match status" value="1"/>
</dbReference>
<evidence type="ECO:0000259" key="4">
    <source>
        <dbReference type="PROSITE" id="PS50001"/>
    </source>
</evidence>
<feature type="region of interest" description="Disordered" evidence="3">
    <location>
        <begin position="119"/>
        <end position="175"/>
    </location>
</feature>
<dbReference type="GO" id="GO:0035556">
    <property type="term" value="P:intracellular signal transduction"/>
    <property type="evidence" value="ECO:0007669"/>
    <property type="project" value="TreeGrafter"/>
</dbReference>
<evidence type="ECO:0000256" key="1">
    <source>
        <dbReference type="ARBA" id="ARBA00022999"/>
    </source>
</evidence>
<evidence type="ECO:0000256" key="2">
    <source>
        <dbReference type="PROSITE-ProRule" id="PRU00191"/>
    </source>
</evidence>
<sequence>MFLLPASPEESKTRRNKVFVQQTGSRTPKPATQHNSKSSHRSESQLSFDRAPASPPGTESNAGSYVRAMNRSGRDDWSRPGFGGHHDNDYDDDDDDYAVPEEDYDDGMVHIQPAKLCPSNTQYADRGHHRPIPSVPSGVDSKSNTPPKPPRRIIPGPAVNRDLKPGRQPKTKTEVFSKTNAPAPLESHQNLRSPLSLPKPVPMLPVHDKTTVGPKLLLHGHGGFPTDPSTPPGWKELPKSVPVLPVHDKTTAGPKLSMLGHGGLPTDPPTPHMSPAWKEGSTSPRGPKARPPLSASQRLSLDLESQELFDARQIHRKEGMLELHSVKRHHHEWPQEKGDLDHSNFHPQERPAEMSDWYVGSFTRVEAEHALHLVNREGAFLVRDCSKCTPQEPLVLAVFYKHRVYNIQIRYSECSSKYTLGTGLRTNDAFDNVADIIKFHSIFPITLIDGRNPNEDQRRTCVLLYPVTRTDILQLLRKDT</sequence>
<dbReference type="PROSITE" id="PS50001">
    <property type="entry name" value="SH2"/>
    <property type="match status" value="1"/>
</dbReference>